<dbReference type="EMBL" id="SOFI01000003">
    <property type="protein sequence ID" value="TFB79884.1"/>
    <property type="molecule type" value="Genomic_DNA"/>
</dbReference>
<keyword evidence="2" id="KW-1185">Reference proteome</keyword>
<evidence type="ECO:0000313" key="2">
    <source>
        <dbReference type="Proteomes" id="UP000298488"/>
    </source>
</evidence>
<proteinExistence type="predicted"/>
<comment type="caution">
    <text evidence="1">The sequence shown here is derived from an EMBL/GenBank/DDBJ whole genome shotgun (WGS) entry which is preliminary data.</text>
</comment>
<dbReference type="RefSeq" id="WP_104095752.1">
    <property type="nucleotide sequence ID" value="NZ_JACHBP010000001.1"/>
</dbReference>
<organism evidence="1 2">
    <name type="scientific">Terrimesophilobacter mesophilus</name>
    <dbReference type="NCBI Taxonomy" id="433647"/>
    <lineage>
        <taxon>Bacteria</taxon>
        <taxon>Bacillati</taxon>
        <taxon>Actinomycetota</taxon>
        <taxon>Actinomycetes</taxon>
        <taxon>Micrococcales</taxon>
        <taxon>Microbacteriaceae</taxon>
        <taxon>Terrimesophilobacter</taxon>
    </lineage>
</organism>
<gene>
    <name evidence="1" type="ORF">E3N84_07405</name>
</gene>
<accession>A0A4R8V9N5</accession>
<protein>
    <recommendedName>
        <fullName evidence="3">Lipoprotein</fullName>
    </recommendedName>
</protein>
<name>A0A4R8V9N5_9MICO</name>
<evidence type="ECO:0000313" key="1">
    <source>
        <dbReference type="EMBL" id="TFB79884.1"/>
    </source>
</evidence>
<sequence>MKNTRLGYSVGLGVLVISVLMALVGCTSTAPAPSPTNEGAKIFHGTPAEWSLLFRSCLEDNGLTTADLPDGDASGFMLSNDGVTEERRTEVTTKCHSEIGEPQMEGLSDDELHRRYESRLDQFQCLLKNDLISGSPMSFEKFVDEYNRSGQKQLWSPDQDASTVERDGILYGPTDICPRDTSTW</sequence>
<reference evidence="1 2" key="1">
    <citation type="submission" date="2019-03" db="EMBL/GenBank/DDBJ databases">
        <title>Genomics of glacier-inhabiting Cryobacterium strains.</title>
        <authorList>
            <person name="Liu Q."/>
            <person name="Xin Y.-H."/>
        </authorList>
    </citation>
    <scope>NUCLEOTIDE SEQUENCE [LARGE SCALE GENOMIC DNA]</scope>
    <source>
        <strain evidence="1 2">CGMCC 1.10440</strain>
    </source>
</reference>
<dbReference type="AlphaFoldDB" id="A0A4R8V9N5"/>
<dbReference type="PROSITE" id="PS51257">
    <property type="entry name" value="PROKAR_LIPOPROTEIN"/>
    <property type="match status" value="1"/>
</dbReference>
<dbReference type="Proteomes" id="UP000298488">
    <property type="component" value="Unassembled WGS sequence"/>
</dbReference>
<evidence type="ECO:0008006" key="3">
    <source>
        <dbReference type="Google" id="ProtNLM"/>
    </source>
</evidence>